<evidence type="ECO:0000313" key="2">
    <source>
        <dbReference type="Proteomes" id="UP000287519"/>
    </source>
</evidence>
<accession>A0A402CLE5</accession>
<dbReference type="AlphaFoldDB" id="A0A402CLE5"/>
<evidence type="ECO:0000313" key="1">
    <source>
        <dbReference type="EMBL" id="GCE44338.1"/>
    </source>
</evidence>
<dbReference type="Proteomes" id="UP000287519">
    <property type="component" value="Unassembled WGS sequence"/>
</dbReference>
<gene>
    <name evidence="1" type="ORF">Rhow_008759</name>
</gene>
<reference evidence="1 2" key="1">
    <citation type="submission" date="2018-11" db="EMBL/GenBank/DDBJ databases">
        <title>Microbial catabolism of amino acid.</title>
        <authorList>
            <person name="Hibi M."/>
            <person name="Ogawa J."/>
        </authorList>
    </citation>
    <scope>NUCLEOTIDE SEQUENCE [LARGE SCALE GENOMIC DNA]</scope>
    <source>
        <strain evidence="1 2">C31-06</strain>
    </source>
</reference>
<keyword evidence="2" id="KW-1185">Reference proteome</keyword>
<organism evidence="1 2">
    <name type="scientific">Rhodococcus wratislaviensis</name>
    <name type="common">Tsukamurella wratislaviensis</name>
    <dbReference type="NCBI Taxonomy" id="44752"/>
    <lineage>
        <taxon>Bacteria</taxon>
        <taxon>Bacillati</taxon>
        <taxon>Actinomycetota</taxon>
        <taxon>Actinomycetes</taxon>
        <taxon>Mycobacteriales</taxon>
        <taxon>Nocardiaceae</taxon>
        <taxon>Rhodococcus</taxon>
    </lineage>
</organism>
<dbReference type="EMBL" id="BHYM01000093">
    <property type="protein sequence ID" value="GCE44338.1"/>
    <property type="molecule type" value="Genomic_DNA"/>
</dbReference>
<protein>
    <submittedName>
        <fullName evidence="1">Uncharacterized protein</fullName>
    </submittedName>
</protein>
<comment type="caution">
    <text evidence="1">The sequence shown here is derived from an EMBL/GenBank/DDBJ whole genome shotgun (WGS) entry which is preliminary data.</text>
</comment>
<sequence>MRLEDPRDRGRRLDDAVVLACAIEDPVTDRVRMRGSGRGRVRALVEVLAGPGRRSWLSMPVQRRRRGRVALLLLVQEPRTRASRRQRKTR</sequence>
<name>A0A402CLE5_RHOWR</name>
<proteinExistence type="predicted"/>